<comment type="caution">
    <text evidence="2">The sequence shown here is derived from an EMBL/GenBank/DDBJ whole genome shotgun (WGS) entry which is preliminary data.</text>
</comment>
<keyword evidence="3" id="KW-1185">Reference proteome</keyword>
<reference evidence="2" key="1">
    <citation type="journal article" date="2023" name="G3 (Bethesda)">
        <title>A reference genome for the long-term kleptoplast-retaining sea slug Elysia crispata morphotype clarki.</title>
        <authorList>
            <person name="Eastman K.E."/>
            <person name="Pendleton A.L."/>
            <person name="Shaikh M.A."/>
            <person name="Suttiyut T."/>
            <person name="Ogas R."/>
            <person name="Tomko P."/>
            <person name="Gavelis G."/>
            <person name="Widhalm J.R."/>
            <person name="Wisecaver J.H."/>
        </authorList>
    </citation>
    <scope>NUCLEOTIDE SEQUENCE</scope>
    <source>
        <strain evidence="2">ECLA1</strain>
    </source>
</reference>
<protein>
    <submittedName>
        <fullName evidence="2">Uncharacterized protein</fullName>
    </submittedName>
</protein>
<evidence type="ECO:0000313" key="2">
    <source>
        <dbReference type="EMBL" id="KAK3773492.1"/>
    </source>
</evidence>
<proteinExistence type="predicted"/>
<dbReference type="Proteomes" id="UP001283361">
    <property type="component" value="Unassembled WGS sequence"/>
</dbReference>
<dbReference type="EMBL" id="JAWDGP010003536">
    <property type="protein sequence ID" value="KAK3773492.1"/>
    <property type="molecule type" value="Genomic_DNA"/>
</dbReference>
<feature type="region of interest" description="Disordered" evidence="1">
    <location>
        <begin position="132"/>
        <end position="190"/>
    </location>
</feature>
<dbReference type="AlphaFoldDB" id="A0AAE1DK68"/>
<name>A0AAE1DK68_9GAST</name>
<sequence>MTSTNHFAGQALRLLNFLKISSINVFPKLSNCNVSNARAVCGVWSAVWEQQSRRRRSWRHYGMSLQSPSFIEDAQPLPSFQPQHRVKGEAVPMSPSCWISYPCPRCKRQRGEVQGMSSRFALYLAESNSLSPEQSSSQSLRHNTALSGSQREEKQTQALHDVTDAELNNSISASSDSQTRDRTASYLNSTGSLPRPEQHIILSFIFSDFDHHDLRIYC</sequence>
<organism evidence="2 3">
    <name type="scientific">Elysia crispata</name>
    <name type="common">lettuce slug</name>
    <dbReference type="NCBI Taxonomy" id="231223"/>
    <lineage>
        <taxon>Eukaryota</taxon>
        <taxon>Metazoa</taxon>
        <taxon>Spiralia</taxon>
        <taxon>Lophotrochozoa</taxon>
        <taxon>Mollusca</taxon>
        <taxon>Gastropoda</taxon>
        <taxon>Heterobranchia</taxon>
        <taxon>Euthyneura</taxon>
        <taxon>Panpulmonata</taxon>
        <taxon>Sacoglossa</taxon>
        <taxon>Placobranchoidea</taxon>
        <taxon>Plakobranchidae</taxon>
        <taxon>Elysia</taxon>
    </lineage>
</organism>
<accession>A0AAE1DK68</accession>
<evidence type="ECO:0000313" key="3">
    <source>
        <dbReference type="Proteomes" id="UP001283361"/>
    </source>
</evidence>
<evidence type="ECO:0000256" key="1">
    <source>
        <dbReference type="SAM" id="MobiDB-lite"/>
    </source>
</evidence>
<feature type="compositionally biased region" description="Polar residues" evidence="1">
    <location>
        <begin position="166"/>
        <end position="177"/>
    </location>
</feature>
<gene>
    <name evidence="2" type="ORF">RRG08_007979</name>
</gene>